<keyword evidence="3" id="KW-1185">Reference proteome</keyword>
<name>A0AAF0QVJ7_SOLVR</name>
<protein>
    <submittedName>
        <fullName evidence="2">Uncharacterized protein</fullName>
    </submittedName>
</protein>
<dbReference type="Proteomes" id="UP001234989">
    <property type="component" value="Chromosome 5"/>
</dbReference>
<feature type="region of interest" description="Disordered" evidence="1">
    <location>
        <begin position="138"/>
        <end position="158"/>
    </location>
</feature>
<proteinExistence type="predicted"/>
<evidence type="ECO:0000313" key="2">
    <source>
        <dbReference type="EMBL" id="WMV30241.1"/>
    </source>
</evidence>
<evidence type="ECO:0000313" key="3">
    <source>
        <dbReference type="Proteomes" id="UP001234989"/>
    </source>
</evidence>
<sequence length="234" mass="26016">MIESDGSSWHPAKDVARALKDCVRRLYTQAYHSWSETPKSIYQVMFNGFKTMCTWESSYHLVITTTFDRRASAKLSRWIKKVRDSGERSVGPCFGGATGNFGELSLVHRIHSAHRRTSTQIAELPWQGYGCEDNGDYGGYDNSHDQEPNGNESYYFGGEYEENGKHSSYGKDEKEASCGSSYDDEGACVMRYGSHQGHLLEAKLKTFKGCKVPLGASPNDLGDGPRSPKVPECG</sequence>
<evidence type="ECO:0000256" key="1">
    <source>
        <dbReference type="SAM" id="MobiDB-lite"/>
    </source>
</evidence>
<dbReference type="EMBL" id="CP133616">
    <property type="protein sequence ID" value="WMV30241.1"/>
    <property type="molecule type" value="Genomic_DNA"/>
</dbReference>
<accession>A0AAF0QVJ7</accession>
<feature type="region of interest" description="Disordered" evidence="1">
    <location>
        <begin position="215"/>
        <end position="234"/>
    </location>
</feature>
<dbReference type="AlphaFoldDB" id="A0AAF0QVJ7"/>
<gene>
    <name evidence="2" type="ORF">MTR67_023626</name>
</gene>
<reference evidence="2" key="1">
    <citation type="submission" date="2023-08" db="EMBL/GenBank/DDBJ databases">
        <title>A de novo genome assembly of Solanum verrucosum Schlechtendal, a Mexican diploid species geographically isolated from the other diploid A-genome species in potato relatives.</title>
        <authorList>
            <person name="Hosaka K."/>
        </authorList>
    </citation>
    <scope>NUCLEOTIDE SEQUENCE</scope>
    <source>
        <tissue evidence="2">Young leaves</tissue>
    </source>
</reference>
<organism evidence="2 3">
    <name type="scientific">Solanum verrucosum</name>
    <dbReference type="NCBI Taxonomy" id="315347"/>
    <lineage>
        <taxon>Eukaryota</taxon>
        <taxon>Viridiplantae</taxon>
        <taxon>Streptophyta</taxon>
        <taxon>Embryophyta</taxon>
        <taxon>Tracheophyta</taxon>
        <taxon>Spermatophyta</taxon>
        <taxon>Magnoliopsida</taxon>
        <taxon>eudicotyledons</taxon>
        <taxon>Gunneridae</taxon>
        <taxon>Pentapetalae</taxon>
        <taxon>asterids</taxon>
        <taxon>lamiids</taxon>
        <taxon>Solanales</taxon>
        <taxon>Solanaceae</taxon>
        <taxon>Solanoideae</taxon>
        <taxon>Solaneae</taxon>
        <taxon>Solanum</taxon>
    </lineage>
</organism>